<protein>
    <submittedName>
        <fullName evidence="1">Uncharacterized protein</fullName>
    </submittedName>
</protein>
<dbReference type="PANTHER" id="PTHR37691:SF1">
    <property type="entry name" value="BLR3518 PROTEIN"/>
    <property type="match status" value="1"/>
</dbReference>
<dbReference type="InterPro" id="IPR003787">
    <property type="entry name" value="Sulphur_relay_DsrE/F-like"/>
</dbReference>
<evidence type="ECO:0000313" key="2">
    <source>
        <dbReference type="Proteomes" id="UP000051783"/>
    </source>
</evidence>
<dbReference type="InterPro" id="IPR027396">
    <property type="entry name" value="DsrEFH-like"/>
</dbReference>
<dbReference type="Gene3D" id="3.40.1260.10">
    <property type="entry name" value="DsrEFH-like"/>
    <property type="match status" value="1"/>
</dbReference>
<keyword evidence="2" id="KW-1185">Reference proteome</keyword>
<dbReference type="Pfam" id="PF02635">
    <property type="entry name" value="DsrE"/>
    <property type="match status" value="1"/>
</dbReference>
<proteinExistence type="predicted"/>
<dbReference type="STRING" id="942150.IV64_GL001340"/>
<dbReference type="PATRIC" id="fig|942150.3.peg.1383"/>
<dbReference type="OrthoDB" id="6412948at2"/>
<evidence type="ECO:0000313" key="1">
    <source>
        <dbReference type="EMBL" id="KRO07420.1"/>
    </source>
</evidence>
<gene>
    <name evidence="1" type="ORF">IV64_GL001340</name>
</gene>
<dbReference type="SUPFAM" id="SSF75169">
    <property type="entry name" value="DsrEFH-like"/>
    <property type="match status" value="1"/>
</dbReference>
<dbReference type="EMBL" id="JQCL01000103">
    <property type="protein sequence ID" value="KRO07420.1"/>
    <property type="molecule type" value="Genomic_DNA"/>
</dbReference>
<reference evidence="1 2" key="1">
    <citation type="journal article" date="2015" name="Genome Announc.">
        <title>Expanding the biotechnology potential of lactobacilli through comparative genomics of 213 strains and associated genera.</title>
        <authorList>
            <person name="Sun Z."/>
            <person name="Harris H.M."/>
            <person name="McCann A."/>
            <person name="Guo C."/>
            <person name="Argimon S."/>
            <person name="Zhang W."/>
            <person name="Yang X."/>
            <person name="Jeffery I.B."/>
            <person name="Cooney J.C."/>
            <person name="Kagawa T.F."/>
            <person name="Liu W."/>
            <person name="Song Y."/>
            <person name="Salvetti E."/>
            <person name="Wrobel A."/>
            <person name="Rasinkangas P."/>
            <person name="Parkhill J."/>
            <person name="Rea M.C."/>
            <person name="O'Sullivan O."/>
            <person name="Ritari J."/>
            <person name="Douillard F.P."/>
            <person name="Paul Ross R."/>
            <person name="Yang R."/>
            <person name="Briner A.E."/>
            <person name="Felis G.E."/>
            <person name="de Vos W.M."/>
            <person name="Barrangou R."/>
            <person name="Klaenhammer T.R."/>
            <person name="Caufield P.W."/>
            <person name="Cui Y."/>
            <person name="Zhang H."/>
            <person name="O'Toole P.W."/>
        </authorList>
    </citation>
    <scope>NUCLEOTIDE SEQUENCE [LARGE SCALE GENOMIC DNA]</scope>
    <source>
        <strain evidence="1 2">LMG 26013</strain>
    </source>
</reference>
<dbReference type="PANTHER" id="PTHR37691">
    <property type="entry name" value="BLR3518 PROTEIN"/>
    <property type="match status" value="1"/>
</dbReference>
<organism evidence="1 2">
    <name type="scientific">Lactiplantibacillus xiangfangensis</name>
    <dbReference type="NCBI Taxonomy" id="942150"/>
    <lineage>
        <taxon>Bacteria</taxon>
        <taxon>Bacillati</taxon>
        <taxon>Bacillota</taxon>
        <taxon>Bacilli</taxon>
        <taxon>Lactobacillales</taxon>
        <taxon>Lactobacillaceae</taxon>
        <taxon>Lactiplantibacillus</taxon>
    </lineage>
</organism>
<accession>A0A0R2M4P1</accession>
<dbReference type="Proteomes" id="UP000051783">
    <property type="component" value="Unassembled WGS sequence"/>
</dbReference>
<name>A0A0R2M4P1_9LACO</name>
<dbReference type="RefSeq" id="WP_057707601.1">
    <property type="nucleotide sequence ID" value="NZ_JQCL01000103.1"/>
</dbReference>
<comment type="caution">
    <text evidence="1">The sequence shown here is derived from an EMBL/GenBank/DDBJ whole genome shotgun (WGS) entry which is preliminary data.</text>
</comment>
<dbReference type="AlphaFoldDB" id="A0A0R2M4P1"/>
<sequence>MSNVVIHVDEPQKVAMAIGNSRNFLALRSTGTVVIVVNGPAITTLTTGAWDVLLTELPQVEVDACQNAMRSHQLTAADLPTGVIVVPAGVVRLVELQEQGYAYLKP</sequence>